<evidence type="ECO:0008006" key="5">
    <source>
        <dbReference type="Google" id="ProtNLM"/>
    </source>
</evidence>
<sequence>MMSIRAIGIRLPPLLRTTTMSSTSFQLFPDPSHPPARLSPPHWPGISPASTQVLQDVLKHNHEHWHTFINEKHFHNHAPHRALALWGLGADGDVIRAGYEKDCDYEKPKITPPGAITQDNWTSHLGDERYYRAYLDFFTDSLRTHGISPTLETYLFSSSANVDAGSGGKHPQMMARLFSGVFHPVIHTGYGLEFGLPGMTAEGLAQAAVHAPATAPLIPSSLFDSSTYNTLDSFAESAGKGLNEALGSAVQSLDAAWETILPKNIKLPPSNSSTPSRGTPAHLEDQHEAADVHALDILGRVSKDMRFSPSPDERDSFDESIGKHARAVIKFSRLWKLDIDKLANDQAYLDGKIEELAFVVAVMYGIGGWTGRGKNEDGSESLFNADFFLMHLVTSSIFIPSYCAFLSPLSTARFLQTYLTVALAMYVFRGCPPFDIPGFYHAEEPQPVGPQPHPGKGTLPSPESSKAVNPDPWLPIIQTSVVHPDEHVPKTQRALANWAGRFGTRRFRSVATTASEKRVDGASNAAESAGFGMGWAGEGWQGDGGRVPLELEGAEWLDGTVFLRAAEFTAARMGRVREGEDGGQFWDFKGFYERQKEEVGVPKAHL</sequence>
<dbReference type="InterPro" id="IPR025337">
    <property type="entry name" value="Questin_oxidase-like"/>
</dbReference>
<organism evidence="3 4">
    <name type="scientific">Ephemerocybe angulata</name>
    <dbReference type="NCBI Taxonomy" id="980116"/>
    <lineage>
        <taxon>Eukaryota</taxon>
        <taxon>Fungi</taxon>
        <taxon>Dikarya</taxon>
        <taxon>Basidiomycota</taxon>
        <taxon>Agaricomycotina</taxon>
        <taxon>Agaricomycetes</taxon>
        <taxon>Agaricomycetidae</taxon>
        <taxon>Agaricales</taxon>
        <taxon>Agaricineae</taxon>
        <taxon>Psathyrellaceae</taxon>
        <taxon>Ephemerocybe</taxon>
    </lineage>
</organism>
<accession>A0A8H6LYI9</accession>
<dbReference type="OrthoDB" id="10004862at2759"/>
<dbReference type="PANTHER" id="PTHR35870">
    <property type="entry name" value="PROTEIN, PUTATIVE (AFU_ORTHOLOGUE AFUA_5G03330)-RELATED"/>
    <property type="match status" value="1"/>
</dbReference>
<feature type="region of interest" description="Disordered" evidence="2">
    <location>
        <begin position="442"/>
        <end position="467"/>
    </location>
</feature>
<dbReference type="EMBL" id="JACGCI010000080">
    <property type="protein sequence ID" value="KAF6747575.1"/>
    <property type="molecule type" value="Genomic_DNA"/>
</dbReference>
<proteinExistence type="predicted"/>
<reference evidence="3 4" key="1">
    <citation type="submission" date="2020-07" db="EMBL/GenBank/DDBJ databases">
        <title>Comparative genomics of pyrophilous fungi reveals a link between fire events and developmental genes.</title>
        <authorList>
            <consortium name="DOE Joint Genome Institute"/>
            <person name="Steindorff A.S."/>
            <person name="Carver A."/>
            <person name="Calhoun S."/>
            <person name="Stillman K."/>
            <person name="Liu H."/>
            <person name="Lipzen A."/>
            <person name="Pangilinan J."/>
            <person name="Labutti K."/>
            <person name="Bruns T.D."/>
            <person name="Grigoriev I.V."/>
        </authorList>
    </citation>
    <scope>NUCLEOTIDE SEQUENCE [LARGE SCALE GENOMIC DNA]</scope>
    <source>
        <strain evidence="3 4">CBS 144469</strain>
    </source>
</reference>
<keyword evidence="4" id="KW-1185">Reference proteome</keyword>
<keyword evidence="1" id="KW-0560">Oxidoreductase</keyword>
<comment type="caution">
    <text evidence="3">The sequence shown here is derived from an EMBL/GenBank/DDBJ whole genome shotgun (WGS) entry which is preliminary data.</text>
</comment>
<dbReference type="Proteomes" id="UP000521943">
    <property type="component" value="Unassembled WGS sequence"/>
</dbReference>
<dbReference type="AlphaFoldDB" id="A0A8H6LYI9"/>
<gene>
    <name evidence="3" type="ORF">DFP72DRAFT_919680</name>
</gene>
<evidence type="ECO:0000256" key="1">
    <source>
        <dbReference type="ARBA" id="ARBA00023002"/>
    </source>
</evidence>
<evidence type="ECO:0000313" key="3">
    <source>
        <dbReference type="EMBL" id="KAF6747575.1"/>
    </source>
</evidence>
<dbReference type="GO" id="GO:0016491">
    <property type="term" value="F:oxidoreductase activity"/>
    <property type="evidence" value="ECO:0007669"/>
    <property type="project" value="UniProtKB-KW"/>
</dbReference>
<dbReference type="Pfam" id="PF14027">
    <property type="entry name" value="Questin_oxidase"/>
    <property type="match status" value="1"/>
</dbReference>
<name>A0A8H6LYI9_9AGAR</name>
<dbReference type="PANTHER" id="PTHR35870:SF1">
    <property type="entry name" value="PROTEIN, PUTATIVE (AFU_ORTHOLOGUE AFUA_5G03330)-RELATED"/>
    <property type="match status" value="1"/>
</dbReference>
<protein>
    <recommendedName>
        <fullName evidence="5">Oxidoreductase AflY</fullName>
    </recommendedName>
</protein>
<evidence type="ECO:0000313" key="4">
    <source>
        <dbReference type="Proteomes" id="UP000521943"/>
    </source>
</evidence>
<evidence type="ECO:0000256" key="2">
    <source>
        <dbReference type="SAM" id="MobiDB-lite"/>
    </source>
</evidence>